<feature type="region of interest" description="Disordered" evidence="6">
    <location>
        <begin position="417"/>
        <end position="454"/>
    </location>
</feature>
<name>A0ABD3QXL0_9STRA</name>
<sequence>MASYSSIVRPLRDGILVSRRVWAGAGRGGARGGERRMGGKRMAGRGGSISATASTALTYCACSSISSLLCGGACLGPSSSSSSAATTTGRRRSVSLLVLATIMSLAYQYYLPHALFDDGGGGGGAGASRGGAIFRMTGIGGRVYEGWSDGCESYREDDSSSSAFLRCVGNSGAYRPTSVSFLFFVVSTIVSYYDPSTNDKSWPARYGSYLLLAFGSIFASNRPWFLDIFLHASRAGAMIFVVVQQVILVDLAYNWNDSWVGKADSADRLEWGSGAVWLRATIAACSVFYVLAFTGIGLLYRHFGGCGSNDAIISMTLVGIIAVTAVQLSGYEGSLLTSSVISLYAVYLGYSAVSKNPHGICNPQLASEKDTCGIVVGLLLTALSLAWTGWSWTAEERLGSAEVASRARSLRRGRRDASSGAFRRGQDPLLDLDDPFLEHEDDDRPPSGLALRSNDDFGDVDGDVLLLRSSSEVWKLNAILALVSCWVAMSLTGWGSISGGDMSAEEGGTQYHTAANPQVGRANMVMIAISQWVALSLYAWTLVAPRLFPDRDFS</sequence>
<evidence type="ECO:0000256" key="6">
    <source>
        <dbReference type="SAM" id="MobiDB-lite"/>
    </source>
</evidence>
<comment type="caution">
    <text evidence="8">The sequence shown here is derived from an EMBL/GenBank/DDBJ whole genome shotgun (WGS) entry which is preliminary data.</text>
</comment>
<proteinExistence type="inferred from homology"/>
<evidence type="ECO:0000256" key="2">
    <source>
        <dbReference type="ARBA" id="ARBA00006665"/>
    </source>
</evidence>
<dbReference type="Proteomes" id="UP001530315">
    <property type="component" value="Unassembled WGS sequence"/>
</dbReference>
<comment type="subcellular location">
    <subcellularLocation>
        <location evidence="1">Membrane</location>
        <topology evidence="1">Multi-pass membrane protein</topology>
    </subcellularLocation>
</comment>
<protein>
    <recommendedName>
        <fullName evidence="10">Serine incorporator</fullName>
    </recommendedName>
</protein>
<comment type="similarity">
    <text evidence="2">Belongs to the TDE1 family.</text>
</comment>
<keyword evidence="3 7" id="KW-0812">Transmembrane</keyword>
<dbReference type="InterPro" id="IPR005016">
    <property type="entry name" value="TDE1/TMS"/>
</dbReference>
<evidence type="ECO:0000256" key="1">
    <source>
        <dbReference type="ARBA" id="ARBA00004141"/>
    </source>
</evidence>
<feature type="transmembrane region" description="Helical" evidence="7">
    <location>
        <begin position="335"/>
        <end position="353"/>
    </location>
</feature>
<feature type="compositionally biased region" description="Low complexity" evidence="6">
    <location>
        <begin position="418"/>
        <end position="429"/>
    </location>
</feature>
<evidence type="ECO:0000313" key="8">
    <source>
        <dbReference type="EMBL" id="KAL3804938.1"/>
    </source>
</evidence>
<dbReference type="PANTHER" id="PTHR10383">
    <property type="entry name" value="SERINE INCORPORATOR"/>
    <property type="match status" value="1"/>
</dbReference>
<feature type="transmembrane region" description="Helical" evidence="7">
    <location>
        <begin position="476"/>
        <end position="497"/>
    </location>
</feature>
<feature type="transmembrane region" description="Helical" evidence="7">
    <location>
        <begin position="276"/>
        <end position="299"/>
    </location>
</feature>
<keyword evidence="4 7" id="KW-1133">Transmembrane helix</keyword>
<dbReference type="AlphaFoldDB" id="A0ABD3QXL0"/>
<organism evidence="8 9">
    <name type="scientific">Stephanodiscus triporus</name>
    <dbReference type="NCBI Taxonomy" id="2934178"/>
    <lineage>
        <taxon>Eukaryota</taxon>
        <taxon>Sar</taxon>
        <taxon>Stramenopiles</taxon>
        <taxon>Ochrophyta</taxon>
        <taxon>Bacillariophyta</taxon>
        <taxon>Coscinodiscophyceae</taxon>
        <taxon>Thalassiosirophycidae</taxon>
        <taxon>Stephanodiscales</taxon>
        <taxon>Stephanodiscaceae</taxon>
        <taxon>Stephanodiscus</taxon>
    </lineage>
</organism>
<keyword evidence="9" id="KW-1185">Reference proteome</keyword>
<evidence type="ECO:0008006" key="10">
    <source>
        <dbReference type="Google" id="ProtNLM"/>
    </source>
</evidence>
<evidence type="ECO:0000256" key="4">
    <source>
        <dbReference type="ARBA" id="ARBA00022989"/>
    </source>
</evidence>
<reference evidence="8 9" key="1">
    <citation type="submission" date="2024-10" db="EMBL/GenBank/DDBJ databases">
        <title>Updated reference genomes for cyclostephanoid diatoms.</title>
        <authorList>
            <person name="Roberts W.R."/>
            <person name="Alverson A.J."/>
        </authorList>
    </citation>
    <scope>NUCLEOTIDE SEQUENCE [LARGE SCALE GENOMIC DNA]</scope>
    <source>
        <strain evidence="8 9">AJA276-08</strain>
    </source>
</reference>
<gene>
    <name evidence="8" type="ORF">ACHAW5_006795</name>
</gene>
<feature type="compositionally biased region" description="Basic and acidic residues" evidence="6">
    <location>
        <begin position="436"/>
        <end position="445"/>
    </location>
</feature>
<feature type="transmembrane region" description="Helical" evidence="7">
    <location>
        <begin position="373"/>
        <end position="390"/>
    </location>
</feature>
<evidence type="ECO:0000256" key="7">
    <source>
        <dbReference type="SAM" id="Phobius"/>
    </source>
</evidence>
<evidence type="ECO:0000256" key="5">
    <source>
        <dbReference type="ARBA" id="ARBA00023136"/>
    </source>
</evidence>
<dbReference type="EMBL" id="JALLAZ020000064">
    <property type="protein sequence ID" value="KAL3804938.1"/>
    <property type="molecule type" value="Genomic_DNA"/>
</dbReference>
<feature type="transmembrane region" description="Helical" evidence="7">
    <location>
        <begin position="206"/>
        <end position="225"/>
    </location>
</feature>
<accession>A0ABD3QXL0</accession>
<feature type="transmembrane region" description="Helical" evidence="7">
    <location>
        <begin position="311"/>
        <end position="328"/>
    </location>
</feature>
<feature type="region of interest" description="Disordered" evidence="6">
    <location>
        <begin position="25"/>
        <end position="44"/>
    </location>
</feature>
<feature type="transmembrane region" description="Helical" evidence="7">
    <location>
        <begin position="173"/>
        <end position="194"/>
    </location>
</feature>
<evidence type="ECO:0000313" key="9">
    <source>
        <dbReference type="Proteomes" id="UP001530315"/>
    </source>
</evidence>
<feature type="transmembrane region" description="Helical" evidence="7">
    <location>
        <begin position="94"/>
        <end position="111"/>
    </location>
</feature>
<keyword evidence="5 7" id="KW-0472">Membrane</keyword>
<dbReference type="Pfam" id="PF03348">
    <property type="entry name" value="Serinc"/>
    <property type="match status" value="1"/>
</dbReference>
<dbReference type="PANTHER" id="PTHR10383:SF9">
    <property type="entry name" value="SERINE INCORPORATOR, ISOFORM F"/>
    <property type="match status" value="1"/>
</dbReference>
<feature type="transmembrane region" description="Helical" evidence="7">
    <location>
        <begin position="525"/>
        <end position="548"/>
    </location>
</feature>
<evidence type="ECO:0000256" key="3">
    <source>
        <dbReference type="ARBA" id="ARBA00022692"/>
    </source>
</evidence>
<dbReference type="GO" id="GO:0016020">
    <property type="term" value="C:membrane"/>
    <property type="evidence" value="ECO:0007669"/>
    <property type="project" value="UniProtKB-SubCell"/>
</dbReference>